<dbReference type="PRINTS" id="PR00081">
    <property type="entry name" value="GDHRDH"/>
</dbReference>
<protein>
    <submittedName>
        <fullName evidence="3">NAD(P)-dependent dehydrogenase, short-chain alcohol dehydrogenase family</fullName>
    </submittedName>
</protein>
<dbReference type="SUPFAM" id="SSF51735">
    <property type="entry name" value="NAD(P)-binding Rossmann-fold domains"/>
    <property type="match status" value="2"/>
</dbReference>
<dbReference type="GO" id="GO:0016616">
    <property type="term" value="F:oxidoreductase activity, acting on the CH-OH group of donors, NAD or NADP as acceptor"/>
    <property type="evidence" value="ECO:0007669"/>
    <property type="project" value="TreeGrafter"/>
</dbReference>
<dbReference type="Gene3D" id="3.40.50.720">
    <property type="entry name" value="NAD(P)-binding Rossmann-like Domain"/>
    <property type="match status" value="2"/>
</dbReference>
<evidence type="ECO:0000256" key="1">
    <source>
        <dbReference type="ARBA" id="ARBA00006484"/>
    </source>
</evidence>
<sequence length="451" mass="45301">MTRIILVTGAAAGIGLATARAFAAVGDRVLLADIDGDRARIKAQELGPGHDAIGVDMADPAAIAAMINGIAARHGRLDVLVNNAGRIDGGTAVVDQTPEGFRSLLALNLDGAATAARAAAVVMRRQGGGAIVNVASGAALRAIPLRNGYSASKAGLVALTRNHACAWARDGIRVNAVAPGYTRTELVERLIAEGRVDPAKAVRRIPLGRMGTPAEIAAAILHLASPDAAYVTGALLVADGASHAYGGSEDANVIRGVGPVAQPVGAPVIAIGPGPVGEALATRLAARGVLTVPAGEGMDRHGRLDGLFNIDAEAGRPGHLDRIFIGAQAAGRIMLRQGHGAIVNLTSVLGQLGLPEMDGRGPEAAAIGMLTRTMACEWGGSGIRVNCLAAGPLAGGDAMLLPRIPLQRLAEAADVAAVADFLLSPAAGFVTGSILPVDGGLSAYGGADIGE</sequence>
<dbReference type="Proteomes" id="UP000199473">
    <property type="component" value="Unassembled WGS sequence"/>
</dbReference>
<dbReference type="EMBL" id="FOSQ01000001">
    <property type="protein sequence ID" value="SFK22411.1"/>
    <property type="molecule type" value="Genomic_DNA"/>
</dbReference>
<dbReference type="PANTHER" id="PTHR42760">
    <property type="entry name" value="SHORT-CHAIN DEHYDROGENASES/REDUCTASES FAMILY MEMBER"/>
    <property type="match status" value="1"/>
</dbReference>
<dbReference type="InterPro" id="IPR020904">
    <property type="entry name" value="Sc_DH/Rdtase_CS"/>
</dbReference>
<organism evidence="3 4">
    <name type="scientific">Falsiroseomonas stagni DSM 19981</name>
    <dbReference type="NCBI Taxonomy" id="1123062"/>
    <lineage>
        <taxon>Bacteria</taxon>
        <taxon>Pseudomonadati</taxon>
        <taxon>Pseudomonadota</taxon>
        <taxon>Alphaproteobacteria</taxon>
        <taxon>Acetobacterales</taxon>
        <taxon>Roseomonadaceae</taxon>
        <taxon>Falsiroseomonas</taxon>
    </lineage>
</organism>
<keyword evidence="2" id="KW-0732">Signal</keyword>
<dbReference type="PANTHER" id="PTHR42760:SF40">
    <property type="entry name" value="3-OXOACYL-[ACYL-CARRIER-PROTEIN] REDUCTASE, CHLOROPLASTIC"/>
    <property type="match status" value="1"/>
</dbReference>
<comment type="similarity">
    <text evidence="1">Belongs to the short-chain dehydrogenases/reductases (SDR) family.</text>
</comment>
<dbReference type="RefSeq" id="WP_175533691.1">
    <property type="nucleotide sequence ID" value="NZ_FOSQ01000001.1"/>
</dbReference>
<dbReference type="InterPro" id="IPR002347">
    <property type="entry name" value="SDR_fam"/>
</dbReference>
<reference evidence="3 4" key="1">
    <citation type="submission" date="2016-10" db="EMBL/GenBank/DDBJ databases">
        <authorList>
            <person name="de Groot N.N."/>
        </authorList>
    </citation>
    <scope>NUCLEOTIDE SEQUENCE [LARGE SCALE GENOMIC DNA]</scope>
    <source>
        <strain evidence="3 4">DSM 19981</strain>
    </source>
</reference>
<feature type="chain" id="PRO_5011722131" evidence="2">
    <location>
        <begin position="24"/>
        <end position="451"/>
    </location>
</feature>
<evidence type="ECO:0000256" key="2">
    <source>
        <dbReference type="SAM" id="SignalP"/>
    </source>
</evidence>
<dbReference type="Pfam" id="PF13561">
    <property type="entry name" value="adh_short_C2"/>
    <property type="match status" value="2"/>
</dbReference>
<evidence type="ECO:0000313" key="4">
    <source>
        <dbReference type="Proteomes" id="UP000199473"/>
    </source>
</evidence>
<dbReference type="PROSITE" id="PS00061">
    <property type="entry name" value="ADH_SHORT"/>
    <property type="match status" value="1"/>
</dbReference>
<gene>
    <name evidence="3" type="ORF">SAMN02745775_101605</name>
</gene>
<keyword evidence="4" id="KW-1185">Reference proteome</keyword>
<dbReference type="FunFam" id="3.40.50.720:FF:000084">
    <property type="entry name" value="Short-chain dehydrogenase reductase"/>
    <property type="match status" value="1"/>
</dbReference>
<evidence type="ECO:0000313" key="3">
    <source>
        <dbReference type="EMBL" id="SFK22411.1"/>
    </source>
</evidence>
<dbReference type="InterPro" id="IPR036291">
    <property type="entry name" value="NAD(P)-bd_dom_sf"/>
</dbReference>
<feature type="signal peptide" evidence="2">
    <location>
        <begin position="1"/>
        <end position="23"/>
    </location>
</feature>
<dbReference type="AlphaFoldDB" id="A0A1I3XTM0"/>
<dbReference type="PRINTS" id="PR00080">
    <property type="entry name" value="SDRFAMILY"/>
</dbReference>
<name>A0A1I3XTM0_9PROT</name>
<accession>A0A1I3XTM0</accession>
<dbReference type="STRING" id="1123062.SAMN02745775_101605"/>
<dbReference type="CDD" id="cd05233">
    <property type="entry name" value="SDR_c"/>
    <property type="match status" value="1"/>
</dbReference>
<proteinExistence type="inferred from homology"/>